<comment type="caution">
    <text evidence="1">The sequence shown here is derived from an EMBL/GenBank/DDBJ whole genome shotgun (WGS) entry which is preliminary data.</text>
</comment>
<evidence type="ECO:0008006" key="3">
    <source>
        <dbReference type="Google" id="ProtNLM"/>
    </source>
</evidence>
<accession>A0ABQ2NNT0</accession>
<proteinExistence type="predicted"/>
<dbReference type="Proteomes" id="UP000620064">
    <property type="component" value="Unassembled WGS sequence"/>
</dbReference>
<dbReference type="PANTHER" id="PTHR38477:SF1">
    <property type="entry name" value="MUREIN L,D-TRANSPEPTIDASE CATALYTIC DOMAIN FAMILY PROTEIN"/>
    <property type="match status" value="1"/>
</dbReference>
<reference evidence="2" key="1">
    <citation type="journal article" date="2019" name="Int. J. Syst. Evol. Microbiol.">
        <title>The Global Catalogue of Microorganisms (GCM) 10K type strain sequencing project: providing services to taxonomists for standard genome sequencing and annotation.</title>
        <authorList>
            <consortium name="The Broad Institute Genomics Platform"/>
            <consortium name="The Broad Institute Genome Sequencing Center for Infectious Disease"/>
            <person name="Wu L."/>
            <person name="Ma J."/>
        </authorList>
    </citation>
    <scope>NUCLEOTIDE SEQUENCE [LARGE SCALE GENOMIC DNA]</scope>
    <source>
        <strain evidence="2">CGMCC 1.7656</strain>
    </source>
</reference>
<dbReference type="PROSITE" id="PS51257">
    <property type="entry name" value="PROKAR_LIPOPROTEIN"/>
    <property type="match status" value="1"/>
</dbReference>
<dbReference type="EMBL" id="BMLV01000006">
    <property type="protein sequence ID" value="GGP05991.1"/>
    <property type="molecule type" value="Genomic_DNA"/>
</dbReference>
<evidence type="ECO:0000313" key="1">
    <source>
        <dbReference type="EMBL" id="GGP05991.1"/>
    </source>
</evidence>
<keyword evidence="2" id="KW-1185">Reference proteome</keyword>
<gene>
    <name evidence="1" type="ORF">GCM10010992_24430</name>
</gene>
<dbReference type="RefSeq" id="WP_188618415.1">
    <property type="nucleotide sequence ID" value="NZ_BMLV01000006.1"/>
</dbReference>
<name>A0ABQ2NNT0_9FLAO</name>
<organism evidence="1 2">
    <name type="scientific">Cloacibacterium rupense</name>
    <dbReference type="NCBI Taxonomy" id="517423"/>
    <lineage>
        <taxon>Bacteria</taxon>
        <taxon>Pseudomonadati</taxon>
        <taxon>Bacteroidota</taxon>
        <taxon>Flavobacteriia</taxon>
        <taxon>Flavobacteriales</taxon>
        <taxon>Weeksellaceae</taxon>
    </lineage>
</organism>
<sequence length="194" mass="21819">MKNLVFLSLLLLFSCDSKSQEVSKNSSKSIPSEKIVQIKNFVKDTKYNQDLAIFINFRIPSNKFRFFIYDLKNDKILEKAIVAHGSGSVVKGSNDLVFSNVKNSYQSSLGKYQIGSSYVGTFGKSYRLIGLDKTNSNAVKRAIVIHPYYCISDVETQNLACLSLGCPMLSPNFFKVAEKYIDGSKKPIILYAFY</sequence>
<protein>
    <recommendedName>
        <fullName evidence="3">L,D-transpeptidase catalytic domain</fullName>
    </recommendedName>
</protein>
<dbReference type="PANTHER" id="PTHR38477">
    <property type="entry name" value="HYPOTHETICAL EXPORTED PROTEIN"/>
    <property type="match status" value="1"/>
</dbReference>
<evidence type="ECO:0000313" key="2">
    <source>
        <dbReference type="Proteomes" id="UP000620064"/>
    </source>
</evidence>
<dbReference type="Pfam" id="PF13645">
    <property type="entry name" value="YkuD_2"/>
    <property type="match status" value="1"/>
</dbReference>
<dbReference type="InterPro" id="IPR032676">
    <property type="entry name" value="YkuD_2"/>
</dbReference>